<dbReference type="PROSITE" id="PS51257">
    <property type="entry name" value="PROKAR_LIPOPROTEIN"/>
    <property type="match status" value="1"/>
</dbReference>
<dbReference type="Proteomes" id="UP000241507">
    <property type="component" value="Chromosome"/>
</dbReference>
<accession>A0A2R3Z5H4</accession>
<dbReference type="EMBL" id="CP028136">
    <property type="protein sequence ID" value="AVR45515.1"/>
    <property type="molecule type" value="Genomic_DNA"/>
</dbReference>
<reference evidence="4" key="1">
    <citation type="submission" date="2018-03" db="EMBL/GenBank/DDBJ databases">
        <title>Gramella fulva sp. nov., isolated from a dry surface of tidal flat.</title>
        <authorList>
            <person name="Hwang S.H."/>
            <person name="Hwang W.M."/>
            <person name="Kang K."/>
            <person name="Ahn T.-Y."/>
        </authorList>
    </citation>
    <scope>NUCLEOTIDE SEQUENCE [LARGE SCALE GENOMIC DNA]</scope>
    <source>
        <strain evidence="4">SH35</strain>
    </source>
</reference>
<dbReference type="InterPro" id="IPR021478">
    <property type="entry name" value="DUF3131"/>
</dbReference>
<evidence type="ECO:0000259" key="1">
    <source>
        <dbReference type="Pfam" id="PF10091"/>
    </source>
</evidence>
<dbReference type="PIRSF" id="PIRSF028431">
    <property type="entry name" value="UCP028431"/>
    <property type="match status" value="1"/>
</dbReference>
<evidence type="ECO:0000313" key="4">
    <source>
        <dbReference type="Proteomes" id="UP000241507"/>
    </source>
</evidence>
<evidence type="ECO:0000313" key="3">
    <source>
        <dbReference type="EMBL" id="AVR45515.1"/>
    </source>
</evidence>
<dbReference type="Pfam" id="PF11329">
    <property type="entry name" value="DUF3131"/>
    <property type="match status" value="1"/>
</dbReference>
<dbReference type="AlphaFoldDB" id="A0A2R3Z5H4"/>
<dbReference type="InterPro" id="IPR016883">
    <property type="entry name" value="UCP028431"/>
</dbReference>
<protein>
    <submittedName>
        <fullName evidence="3">Beta-glucosidase</fullName>
    </submittedName>
</protein>
<organism evidence="3 4">
    <name type="scientific">Christiangramia fulva</name>
    <dbReference type="NCBI Taxonomy" id="2126553"/>
    <lineage>
        <taxon>Bacteria</taxon>
        <taxon>Pseudomonadati</taxon>
        <taxon>Bacteroidota</taxon>
        <taxon>Flavobacteriia</taxon>
        <taxon>Flavobacteriales</taxon>
        <taxon>Flavobacteriaceae</taxon>
        <taxon>Christiangramia</taxon>
    </lineage>
</organism>
<dbReference type="KEGG" id="grs:C7S20_09675"/>
<feature type="domain" description="DUF3131" evidence="2">
    <location>
        <begin position="54"/>
        <end position="193"/>
    </location>
</feature>
<sequence>MLKKSIFSLAILSLLMSSCKDGKKDADNSKADNSEVNDSIQISDEALLDTVQKQTLKYFWDYAEPNSGMARERFHPDGNYPNNDSNIVTTGGTGFGLMGIIAGVDRGFIDRDSAIARFNKIADFLEKTPRYHGAWPHWINGETAKTRSFGSENSKDNGGDIVETSFLAEGLLVVREYFKNGNEKEQNLAKRYDELWQGIEWDWYTNGKNGIFWHWSPDYKFEKNFKLEGYNEGLITYVLAASSPNHAIDPEVYHQGWARGGNITTDTTAYGIPLILKHNTQGNKGGPLFWSHYSYMGLNPHGLSDKYANYWDLNVNHANINYKYTQENPKNFDTYSDESWGLTASYTKNKDGSIGYAAHSPDDDRGVVSPTAAVSSIPYTPEKSMRAIRYFYTDLHDLLWGPAGFYDAYSLENGEKWVAPWYLAIDQGPQIVMIENYKTGLIWDLFMGAPEVQKGLKKLGFEYEK</sequence>
<feature type="domain" description="Glycoamylase-like" evidence="1">
    <location>
        <begin position="224"/>
        <end position="448"/>
    </location>
</feature>
<dbReference type="RefSeq" id="WP_107012293.1">
    <property type="nucleotide sequence ID" value="NZ_CP028136.1"/>
</dbReference>
<dbReference type="InterPro" id="IPR019282">
    <property type="entry name" value="Glycoamylase-like_cons_dom"/>
</dbReference>
<proteinExistence type="predicted"/>
<dbReference type="OrthoDB" id="5937621at2"/>
<gene>
    <name evidence="3" type="ORF">C7S20_09675</name>
</gene>
<keyword evidence="4" id="KW-1185">Reference proteome</keyword>
<evidence type="ECO:0000259" key="2">
    <source>
        <dbReference type="Pfam" id="PF11329"/>
    </source>
</evidence>
<dbReference type="Gene3D" id="1.50.10.140">
    <property type="match status" value="1"/>
</dbReference>
<dbReference type="Pfam" id="PF10091">
    <property type="entry name" value="Glycoamylase"/>
    <property type="match status" value="1"/>
</dbReference>
<name>A0A2R3Z5H4_9FLAO</name>